<evidence type="ECO:0000256" key="2">
    <source>
        <dbReference type="ARBA" id="ARBA00022475"/>
    </source>
</evidence>
<dbReference type="AlphaFoldDB" id="A0A7S6WR93"/>
<dbReference type="PANTHER" id="PTHR43166:SF6">
    <property type="entry name" value="PHOSPHONATES IMPORT ATP-BINDING PROTEIN PHNC"/>
    <property type="match status" value="1"/>
</dbReference>
<dbReference type="InterPro" id="IPR003439">
    <property type="entry name" value="ABC_transporter-like_ATP-bd"/>
</dbReference>
<dbReference type="PANTHER" id="PTHR43166">
    <property type="entry name" value="AMINO ACID IMPORT ATP-BINDING PROTEIN"/>
    <property type="match status" value="1"/>
</dbReference>
<name>A0A7S6WR93_9SPIR</name>
<keyword evidence="5" id="KW-1278">Translocase</keyword>
<dbReference type="GO" id="GO:0016020">
    <property type="term" value="C:membrane"/>
    <property type="evidence" value="ECO:0007669"/>
    <property type="project" value="InterPro"/>
</dbReference>
<dbReference type="GO" id="GO:0015416">
    <property type="term" value="F:ABC-type phosphonate transporter activity"/>
    <property type="evidence" value="ECO:0007669"/>
    <property type="project" value="InterPro"/>
</dbReference>
<dbReference type="InterPro" id="IPR003593">
    <property type="entry name" value="AAA+_ATPase"/>
</dbReference>
<evidence type="ECO:0000313" key="8">
    <source>
        <dbReference type="EMBL" id="QOW61840.1"/>
    </source>
</evidence>
<dbReference type="GO" id="GO:0016887">
    <property type="term" value="F:ATP hydrolysis activity"/>
    <property type="evidence" value="ECO:0007669"/>
    <property type="project" value="InterPro"/>
</dbReference>
<dbReference type="InterPro" id="IPR027417">
    <property type="entry name" value="P-loop_NTPase"/>
</dbReference>
<evidence type="ECO:0000256" key="4">
    <source>
        <dbReference type="ARBA" id="ARBA00022840"/>
    </source>
</evidence>
<keyword evidence="2" id="KW-1003">Cell membrane</keyword>
<dbReference type="CDD" id="cd03256">
    <property type="entry name" value="ABC_PhnC_transporter"/>
    <property type="match status" value="1"/>
</dbReference>
<dbReference type="Pfam" id="PF00005">
    <property type="entry name" value="ABC_tran"/>
    <property type="match status" value="1"/>
</dbReference>
<dbReference type="InterPro" id="IPR012693">
    <property type="entry name" value="ABC_transpr_PhnC"/>
</dbReference>
<sequence length="258" mass="28929">MILEFKNVCKTYRSGSEALKNISFTLNEGETLAVIGASGAGKSTMLRCINRLIDFERGEIIFDGKSVKEASKKNLKQIRANIGMIFQNYNLVERLNAVENVLHGCLGSIPSYRGALGIYSEKEKEKAFSLLEAVGMEEYAYRRCSELSGGQKQRIGIARALMQEPKLLLCDEPIASLDPQSSEIVLDYIKNFSVNKNLACIINLHQIDFAKKYADRVIAMRNGKIIFNDKPEKLTGEILHEEIFNRLNGNDTNKNGKK</sequence>
<dbReference type="PROSITE" id="PS00211">
    <property type="entry name" value="ABC_TRANSPORTER_1"/>
    <property type="match status" value="1"/>
</dbReference>
<dbReference type="NCBIfam" id="TIGR02315">
    <property type="entry name" value="ABC_phnC"/>
    <property type="match status" value="1"/>
</dbReference>
<keyword evidence="6" id="KW-0472">Membrane</keyword>
<dbReference type="EMBL" id="CP061839">
    <property type="protein sequence ID" value="QOW61840.1"/>
    <property type="molecule type" value="Genomic_DNA"/>
</dbReference>
<keyword evidence="4 8" id="KW-0067">ATP-binding</keyword>
<dbReference type="InterPro" id="IPR017871">
    <property type="entry name" value="ABC_transporter-like_CS"/>
</dbReference>
<dbReference type="InterPro" id="IPR050086">
    <property type="entry name" value="MetN_ABC_transporter-like"/>
</dbReference>
<evidence type="ECO:0000313" key="9">
    <source>
        <dbReference type="Proteomes" id="UP000593915"/>
    </source>
</evidence>
<dbReference type="Proteomes" id="UP000593915">
    <property type="component" value="Chromosome"/>
</dbReference>
<feature type="domain" description="ABC transporter" evidence="7">
    <location>
        <begin position="3"/>
        <end position="247"/>
    </location>
</feature>
<evidence type="ECO:0000259" key="7">
    <source>
        <dbReference type="PROSITE" id="PS50893"/>
    </source>
</evidence>
<evidence type="ECO:0000256" key="6">
    <source>
        <dbReference type="ARBA" id="ARBA00023136"/>
    </source>
</evidence>
<dbReference type="GO" id="GO:0005524">
    <property type="term" value="F:ATP binding"/>
    <property type="evidence" value="ECO:0007669"/>
    <property type="project" value="UniProtKB-KW"/>
</dbReference>
<dbReference type="SMART" id="SM00382">
    <property type="entry name" value="AAA"/>
    <property type="match status" value="1"/>
</dbReference>
<dbReference type="SUPFAM" id="SSF52540">
    <property type="entry name" value="P-loop containing nucleoside triphosphate hydrolases"/>
    <property type="match status" value="1"/>
</dbReference>
<dbReference type="GeneID" id="301090062"/>
<dbReference type="Gene3D" id="3.40.50.300">
    <property type="entry name" value="P-loop containing nucleotide triphosphate hydrolases"/>
    <property type="match status" value="1"/>
</dbReference>
<dbReference type="RefSeq" id="WP_020965294.1">
    <property type="nucleotide sequence ID" value="NZ_CP061839.1"/>
</dbReference>
<keyword evidence="1" id="KW-0813">Transport</keyword>
<organism evidence="8 9">
    <name type="scientific">Treponema pedis</name>
    <dbReference type="NCBI Taxonomy" id="409322"/>
    <lineage>
        <taxon>Bacteria</taxon>
        <taxon>Pseudomonadati</taxon>
        <taxon>Spirochaetota</taxon>
        <taxon>Spirochaetia</taxon>
        <taxon>Spirochaetales</taxon>
        <taxon>Treponemataceae</taxon>
        <taxon>Treponema</taxon>
    </lineage>
</organism>
<reference evidence="8 9" key="1">
    <citation type="submission" date="2020-09" db="EMBL/GenBank/DDBJ databases">
        <title>Characterization of Treponema spp. from bovine digital dermatitis in Korea.</title>
        <authorList>
            <person name="Espiritu H.M."/>
            <person name="Cho Y.I."/>
            <person name="Mamuad L."/>
        </authorList>
    </citation>
    <scope>NUCLEOTIDE SEQUENCE [LARGE SCALE GENOMIC DNA]</scope>
    <source>
        <strain evidence="8 9">KS1</strain>
    </source>
</reference>
<evidence type="ECO:0000256" key="5">
    <source>
        <dbReference type="ARBA" id="ARBA00022967"/>
    </source>
</evidence>
<evidence type="ECO:0000256" key="1">
    <source>
        <dbReference type="ARBA" id="ARBA00022448"/>
    </source>
</evidence>
<keyword evidence="3" id="KW-0547">Nucleotide-binding</keyword>
<gene>
    <name evidence="8" type="primary">phnC</name>
    <name evidence="8" type="ORF">IFE08_05615</name>
</gene>
<dbReference type="PROSITE" id="PS50893">
    <property type="entry name" value="ABC_TRANSPORTER_2"/>
    <property type="match status" value="1"/>
</dbReference>
<proteinExistence type="predicted"/>
<protein>
    <submittedName>
        <fullName evidence="8">Phosphonate ABC transporter ATP-binding protein</fullName>
    </submittedName>
</protein>
<evidence type="ECO:0000256" key="3">
    <source>
        <dbReference type="ARBA" id="ARBA00022741"/>
    </source>
</evidence>
<accession>A0A7S6WR93</accession>